<keyword evidence="2" id="KW-1185">Reference proteome</keyword>
<accession>A0ABQ2MHQ3</accession>
<reference evidence="2" key="1">
    <citation type="journal article" date="2019" name="Int. J. Syst. Evol. Microbiol.">
        <title>The Global Catalogue of Microorganisms (GCM) 10K type strain sequencing project: providing services to taxonomists for standard genome sequencing and annotation.</title>
        <authorList>
            <consortium name="The Broad Institute Genomics Platform"/>
            <consortium name="The Broad Institute Genome Sequencing Center for Infectious Disease"/>
            <person name="Wu L."/>
            <person name="Ma J."/>
        </authorList>
    </citation>
    <scope>NUCLEOTIDE SEQUENCE [LARGE SCALE GENOMIC DNA]</scope>
    <source>
        <strain evidence="2">CGMCC 4.7178</strain>
    </source>
</reference>
<comment type="caution">
    <text evidence="1">The sequence shown here is derived from an EMBL/GenBank/DDBJ whole genome shotgun (WGS) entry which is preliminary data.</text>
</comment>
<gene>
    <name evidence="1" type="ORF">GCM10012287_35270</name>
</gene>
<dbReference type="RefSeq" id="WP_189038120.1">
    <property type="nucleotide sequence ID" value="NZ_BMMP01000011.1"/>
</dbReference>
<sequence>MNWQAAAGVNVQDDAAEIVEQVVAELDDEQEDDPHGQEFYPLQVKILAVNALSVYLNPAARQAEMSGQTMQPRSVPASG</sequence>
<name>A0ABQ2MHQ3_9ACTN</name>
<dbReference type="EMBL" id="BMMP01000011">
    <property type="protein sequence ID" value="GGO51985.1"/>
    <property type="molecule type" value="Genomic_DNA"/>
</dbReference>
<protein>
    <submittedName>
        <fullName evidence="1">Uncharacterized protein</fullName>
    </submittedName>
</protein>
<organism evidence="1 2">
    <name type="scientific">Streptomyces daqingensis</name>
    <dbReference type="NCBI Taxonomy" id="1472640"/>
    <lineage>
        <taxon>Bacteria</taxon>
        <taxon>Bacillati</taxon>
        <taxon>Actinomycetota</taxon>
        <taxon>Actinomycetes</taxon>
        <taxon>Kitasatosporales</taxon>
        <taxon>Streptomycetaceae</taxon>
        <taxon>Streptomyces</taxon>
    </lineage>
</organism>
<evidence type="ECO:0000313" key="2">
    <source>
        <dbReference type="Proteomes" id="UP000631535"/>
    </source>
</evidence>
<proteinExistence type="predicted"/>
<dbReference type="Proteomes" id="UP000631535">
    <property type="component" value="Unassembled WGS sequence"/>
</dbReference>
<evidence type="ECO:0000313" key="1">
    <source>
        <dbReference type="EMBL" id="GGO51985.1"/>
    </source>
</evidence>